<feature type="transmembrane region" description="Helical" evidence="8">
    <location>
        <begin position="376"/>
        <end position="397"/>
    </location>
</feature>
<dbReference type="InterPro" id="IPR020846">
    <property type="entry name" value="MFS_dom"/>
</dbReference>
<feature type="transmembrane region" description="Helical" evidence="8">
    <location>
        <begin position="283"/>
        <end position="303"/>
    </location>
</feature>
<keyword evidence="2" id="KW-0813">Transport</keyword>
<evidence type="ECO:0000256" key="2">
    <source>
        <dbReference type="ARBA" id="ARBA00022448"/>
    </source>
</evidence>
<feature type="transmembrane region" description="Helical" evidence="8">
    <location>
        <begin position="339"/>
        <end position="364"/>
    </location>
</feature>
<keyword evidence="3" id="KW-0762">Sugar transport</keyword>
<sequence>MQNGPKLVGNNWKYERWRWQVFAITWLAYVGFYQTRKAFAVAKIDMGKTAGLGLTELQMSWIDGASLLTYAVGQFFWGICGDRYGTRKVILVGMIGSVLAAVAMGSSSVAAMLILFSALQGLCQSTGWAPLVKNIGAFFSQRERGTIMGLWCTNYAIGGLIASYLAGKFGEMFGWRFAFWVPALALVVVCILFVLLQRNRPEDIGLPPIEVYHGEKEAVVGVSETAAEEQEGSWRIVIEVLKSPMVLLLATVYFFMKPTRYAILLWAPKYLNSQLGTGMAKSGALGALFELAGPVGVLLAGVVSDKLLGARRTPVCVVCLIAGGILLFFIDKLPHTQLMLGGCLFLLGFLLFPPDALVSGTAAIDFGTKKGASTAAGLINGCGSIGAIVGGTIPGVFHERWGWNGVFVSLSVTLVIAGVLLLPKWNALPKTSPPASPQVPKEPRSALPVTT</sequence>
<evidence type="ECO:0000313" key="11">
    <source>
        <dbReference type="Proteomes" id="UP000003688"/>
    </source>
</evidence>
<dbReference type="InterPro" id="IPR000849">
    <property type="entry name" value="Sugar_P_transporter"/>
</dbReference>
<dbReference type="RefSeq" id="WP_007415870.1">
    <property type="nucleotide sequence ID" value="NZ_ABOX02000020.1"/>
</dbReference>
<accession>B9XJ77</accession>
<dbReference type="PANTHER" id="PTHR43184:SF12">
    <property type="entry name" value="SUGAR PHOSPHATE EXCHANGER 3"/>
    <property type="match status" value="1"/>
</dbReference>
<keyword evidence="6 8" id="KW-0472">Membrane</keyword>
<keyword evidence="5 8" id="KW-1133">Transmembrane helix</keyword>
<feature type="transmembrane region" description="Helical" evidence="8">
    <location>
        <begin position="17"/>
        <end position="36"/>
    </location>
</feature>
<evidence type="ECO:0000256" key="7">
    <source>
        <dbReference type="SAM" id="MobiDB-lite"/>
    </source>
</evidence>
<dbReference type="PROSITE" id="PS50850">
    <property type="entry name" value="MFS"/>
    <property type="match status" value="1"/>
</dbReference>
<keyword evidence="4 8" id="KW-0812">Transmembrane</keyword>
<gene>
    <name evidence="10" type="ORF">Cflav_PD3174</name>
</gene>
<evidence type="ECO:0000313" key="10">
    <source>
        <dbReference type="EMBL" id="EEF60115.1"/>
    </source>
</evidence>
<dbReference type="Gene3D" id="1.20.1250.20">
    <property type="entry name" value="MFS general substrate transporter like domains"/>
    <property type="match status" value="2"/>
</dbReference>
<dbReference type="InterPro" id="IPR011701">
    <property type="entry name" value="MFS"/>
</dbReference>
<feature type="transmembrane region" description="Helical" evidence="8">
    <location>
        <begin position="245"/>
        <end position="263"/>
    </location>
</feature>
<feature type="region of interest" description="Disordered" evidence="7">
    <location>
        <begin position="430"/>
        <end position="451"/>
    </location>
</feature>
<evidence type="ECO:0000256" key="3">
    <source>
        <dbReference type="ARBA" id="ARBA00022597"/>
    </source>
</evidence>
<evidence type="ECO:0000256" key="1">
    <source>
        <dbReference type="ARBA" id="ARBA00004141"/>
    </source>
</evidence>
<evidence type="ECO:0000256" key="8">
    <source>
        <dbReference type="SAM" id="Phobius"/>
    </source>
</evidence>
<feature type="transmembrane region" description="Helical" evidence="8">
    <location>
        <begin position="403"/>
        <end position="422"/>
    </location>
</feature>
<feature type="transmembrane region" description="Helical" evidence="8">
    <location>
        <begin position="89"/>
        <end position="116"/>
    </location>
</feature>
<dbReference type="PANTHER" id="PTHR43184">
    <property type="entry name" value="MAJOR FACILITATOR SUPERFAMILY TRANSPORTER 16, ISOFORM B"/>
    <property type="match status" value="1"/>
</dbReference>
<evidence type="ECO:0000256" key="5">
    <source>
        <dbReference type="ARBA" id="ARBA00022989"/>
    </source>
</evidence>
<protein>
    <submittedName>
        <fullName evidence="10">Major facilitator superfamily MFS_1</fullName>
    </submittedName>
</protein>
<feature type="transmembrane region" description="Helical" evidence="8">
    <location>
        <begin position="147"/>
        <end position="165"/>
    </location>
</feature>
<organism evidence="10 11">
    <name type="scientific">Pedosphaera parvula (strain Ellin514)</name>
    <dbReference type="NCBI Taxonomy" id="320771"/>
    <lineage>
        <taxon>Bacteria</taxon>
        <taxon>Pseudomonadati</taxon>
        <taxon>Verrucomicrobiota</taxon>
        <taxon>Pedosphaerae</taxon>
        <taxon>Pedosphaerales</taxon>
        <taxon>Pedosphaeraceae</taxon>
        <taxon>Pedosphaera</taxon>
    </lineage>
</organism>
<keyword evidence="11" id="KW-1185">Reference proteome</keyword>
<dbReference type="EMBL" id="ABOX02000020">
    <property type="protein sequence ID" value="EEF60115.1"/>
    <property type="molecule type" value="Genomic_DNA"/>
</dbReference>
<comment type="subcellular location">
    <subcellularLocation>
        <location evidence="1">Membrane</location>
        <topology evidence="1">Multi-pass membrane protein</topology>
    </subcellularLocation>
</comment>
<proteinExistence type="predicted"/>
<dbReference type="GO" id="GO:0022857">
    <property type="term" value="F:transmembrane transporter activity"/>
    <property type="evidence" value="ECO:0007669"/>
    <property type="project" value="InterPro"/>
</dbReference>
<dbReference type="STRING" id="320771.Cflav_PD3174"/>
<dbReference type="Pfam" id="PF07690">
    <property type="entry name" value="MFS_1"/>
    <property type="match status" value="1"/>
</dbReference>
<name>B9XJ77_PEDPL</name>
<dbReference type="SUPFAM" id="SSF103473">
    <property type="entry name" value="MFS general substrate transporter"/>
    <property type="match status" value="1"/>
</dbReference>
<dbReference type="Proteomes" id="UP000003688">
    <property type="component" value="Unassembled WGS sequence"/>
</dbReference>
<evidence type="ECO:0000256" key="4">
    <source>
        <dbReference type="ARBA" id="ARBA00022692"/>
    </source>
</evidence>
<feature type="domain" description="Major facilitator superfamily (MFS) profile" evidence="9">
    <location>
        <begin position="21"/>
        <end position="429"/>
    </location>
</feature>
<reference evidence="10 11" key="1">
    <citation type="journal article" date="2011" name="J. Bacteriol.">
        <title>Genome sequence of 'Pedosphaera parvula' Ellin514, an aerobic Verrucomicrobial isolate from pasture soil.</title>
        <authorList>
            <person name="Kant R."/>
            <person name="van Passel M.W."/>
            <person name="Sangwan P."/>
            <person name="Palva A."/>
            <person name="Lucas S."/>
            <person name="Copeland A."/>
            <person name="Lapidus A."/>
            <person name="Glavina Del Rio T."/>
            <person name="Dalin E."/>
            <person name="Tice H."/>
            <person name="Bruce D."/>
            <person name="Goodwin L."/>
            <person name="Pitluck S."/>
            <person name="Chertkov O."/>
            <person name="Larimer F.W."/>
            <person name="Land M.L."/>
            <person name="Hauser L."/>
            <person name="Brettin T.S."/>
            <person name="Detter J.C."/>
            <person name="Han S."/>
            <person name="de Vos W.M."/>
            <person name="Janssen P.H."/>
            <person name="Smidt H."/>
        </authorList>
    </citation>
    <scope>NUCLEOTIDE SEQUENCE [LARGE SCALE GENOMIC DNA]</scope>
    <source>
        <strain evidence="10 11">Ellin514</strain>
    </source>
</reference>
<dbReference type="AlphaFoldDB" id="B9XJ77"/>
<dbReference type="GO" id="GO:0016020">
    <property type="term" value="C:membrane"/>
    <property type="evidence" value="ECO:0007669"/>
    <property type="project" value="UniProtKB-SubCell"/>
</dbReference>
<evidence type="ECO:0000259" key="9">
    <source>
        <dbReference type="PROSITE" id="PS50850"/>
    </source>
</evidence>
<dbReference type="InterPro" id="IPR036259">
    <property type="entry name" value="MFS_trans_sf"/>
</dbReference>
<dbReference type="PIRSF" id="PIRSF002808">
    <property type="entry name" value="Hexose_phosphate_transp"/>
    <property type="match status" value="1"/>
</dbReference>
<feature type="transmembrane region" description="Helical" evidence="8">
    <location>
        <begin position="177"/>
        <end position="196"/>
    </location>
</feature>
<evidence type="ECO:0000256" key="6">
    <source>
        <dbReference type="ARBA" id="ARBA00023136"/>
    </source>
</evidence>
<feature type="transmembrane region" description="Helical" evidence="8">
    <location>
        <begin position="315"/>
        <end position="333"/>
    </location>
</feature>
<comment type="caution">
    <text evidence="10">The sequence shown here is derived from an EMBL/GenBank/DDBJ whole genome shotgun (WGS) entry which is preliminary data.</text>
</comment>
<dbReference type="OrthoDB" id="105228at2"/>